<evidence type="ECO:0000259" key="9">
    <source>
        <dbReference type="PROSITE" id="PS50011"/>
    </source>
</evidence>
<dbReference type="PROSITE" id="PS50011">
    <property type="entry name" value="PROTEIN_KINASE_DOM"/>
    <property type="match status" value="1"/>
</dbReference>
<evidence type="ECO:0000256" key="3">
    <source>
        <dbReference type="ARBA" id="ARBA00022679"/>
    </source>
</evidence>
<protein>
    <recommendedName>
        <fullName evidence="1">non-specific serine/threonine protein kinase</fullName>
        <ecNumber evidence="1">2.7.11.1</ecNumber>
    </recommendedName>
</protein>
<dbReference type="PANTHER" id="PTHR43289:SF34">
    <property type="entry name" value="SERINE_THREONINE-PROTEIN KINASE YBDM-RELATED"/>
    <property type="match status" value="1"/>
</dbReference>
<keyword evidence="5" id="KW-0418">Kinase</keyword>
<name>A0A455SU09_9CHLR</name>
<dbReference type="InterPro" id="IPR010496">
    <property type="entry name" value="AL/BT2_dom"/>
</dbReference>
<evidence type="ECO:0000256" key="5">
    <source>
        <dbReference type="ARBA" id="ARBA00022777"/>
    </source>
</evidence>
<keyword evidence="2" id="KW-0723">Serine/threonine-protein kinase</keyword>
<dbReference type="InterPro" id="IPR008271">
    <property type="entry name" value="Ser/Thr_kinase_AS"/>
</dbReference>
<dbReference type="PANTHER" id="PTHR43289">
    <property type="entry name" value="MITOGEN-ACTIVATED PROTEIN KINASE KINASE KINASE 20-RELATED"/>
    <property type="match status" value="1"/>
</dbReference>
<proteinExistence type="predicted"/>
<keyword evidence="8" id="KW-1133">Transmembrane helix</keyword>
<dbReference type="SMART" id="SM00220">
    <property type="entry name" value="S_TKc"/>
    <property type="match status" value="1"/>
</dbReference>
<evidence type="ECO:0000256" key="1">
    <source>
        <dbReference type="ARBA" id="ARBA00012513"/>
    </source>
</evidence>
<evidence type="ECO:0000256" key="8">
    <source>
        <dbReference type="SAM" id="Phobius"/>
    </source>
</evidence>
<evidence type="ECO:0000256" key="2">
    <source>
        <dbReference type="ARBA" id="ARBA00022527"/>
    </source>
</evidence>
<feature type="region of interest" description="Disordered" evidence="7">
    <location>
        <begin position="421"/>
        <end position="541"/>
    </location>
</feature>
<gene>
    <name evidence="10" type="ORF">KTC_53820</name>
</gene>
<evidence type="ECO:0000313" key="10">
    <source>
        <dbReference type="EMBL" id="BBH90631.1"/>
    </source>
</evidence>
<keyword evidence="3" id="KW-0808">Transferase</keyword>
<sequence length="874" mass="93610">MNAEALIGKVLGTCTLQQLIGRGGLGAVFLAQQSRPRRRVAVKVLFPNAPLTANQQVAFFERFLRETDAAASLIHPNIIPVHEYGEQDGLAYLVMSYLSGGSLREVLEREGRLPLAQIMLYLDQMAAALDVAHARGIIHRDMKPSNILLTPEGRLVLSDFGLVKVISEGQPEQARITAIGAPADTADYMAPEQVVGGREIDARADIYSLGCILYHMVTGTAPFSGDTPMQVGMQHMNAQPPSPRALRPDLPEGAEQVIVRALAKQPDERYASVHDLALAFREALTAAGVSLGEATKTSAGALMQNGSDSRVFKRRGLFDPMWQQNSPSQGGSAADQQNAAAAGMNAATPAAAAQSVVPATPRPMEARHDLVAKTSMTLPGFLPPKDGQGNGNGAGVGFRFGKTSLLSSAGIEGLEPTQQLANNQQGMRQERSSEPGWSPASNSGEGVPLMQPSPEAGNSWQNQLAPQWNQPNQQNSTQGAQNVPGMPNTFPGFDQQQYGSNPSGILGLSPGGGGAARGQSGTLMNAPANMQGGTGLLPPSTGSLGKTSLLAPIGEIANPETGSTTSMLRLTQPAKMVKIPVAGQPGKYVTAMLPSLENPPADEDDTLDTSLKGRMKRGMHNAVLIILILAVLVGAGGGLTWLVLGGAKSYQGNHELTNDEVNATVTAQVQATATSVANIILVDPLDQKYRDWPDGSNGGVTTSFKDGAYHVKKSNEQPAMIALPGITLPDSFEYSLTTKMISGPRDNPYNEYGIIFRVQTNKDGSQYEKFYLFDIRNTDDSPKYQLWLFDSTRGDGESAWGEPLKEWDPGKEFNKQDKKENILKVVAQKDKYTFYVNGKKIGDFTEKSLKNGLFGMLVYLDAEVAFSKLEVRKR</sequence>
<evidence type="ECO:0000256" key="4">
    <source>
        <dbReference type="ARBA" id="ARBA00022741"/>
    </source>
</evidence>
<feature type="transmembrane region" description="Helical" evidence="8">
    <location>
        <begin position="622"/>
        <end position="644"/>
    </location>
</feature>
<dbReference type="InterPro" id="IPR011009">
    <property type="entry name" value="Kinase-like_dom_sf"/>
</dbReference>
<keyword evidence="4" id="KW-0547">Nucleotide-binding</keyword>
<dbReference type="CDD" id="cd14014">
    <property type="entry name" value="STKc_PknB_like"/>
    <property type="match status" value="1"/>
</dbReference>
<evidence type="ECO:0000256" key="6">
    <source>
        <dbReference type="ARBA" id="ARBA00022840"/>
    </source>
</evidence>
<dbReference type="GO" id="GO:0004674">
    <property type="term" value="F:protein serine/threonine kinase activity"/>
    <property type="evidence" value="ECO:0007669"/>
    <property type="project" value="UniProtKB-KW"/>
</dbReference>
<dbReference type="Gene3D" id="2.60.120.560">
    <property type="entry name" value="Exo-inulinase, domain 1"/>
    <property type="match status" value="1"/>
</dbReference>
<dbReference type="GO" id="GO:0016787">
    <property type="term" value="F:hydrolase activity"/>
    <property type="evidence" value="ECO:0007669"/>
    <property type="project" value="InterPro"/>
</dbReference>
<dbReference type="InterPro" id="IPR000719">
    <property type="entry name" value="Prot_kinase_dom"/>
</dbReference>
<dbReference type="Gene3D" id="3.30.200.20">
    <property type="entry name" value="Phosphorylase Kinase, domain 1"/>
    <property type="match status" value="1"/>
</dbReference>
<dbReference type="EMBL" id="AP019376">
    <property type="protein sequence ID" value="BBH90631.1"/>
    <property type="molecule type" value="Genomic_DNA"/>
</dbReference>
<accession>A0A455SU09</accession>
<keyword evidence="6" id="KW-0067">ATP-binding</keyword>
<keyword evidence="8" id="KW-0812">Transmembrane</keyword>
<reference evidence="10" key="1">
    <citation type="submission" date="2018-12" db="EMBL/GenBank/DDBJ databases">
        <title>Novel natural products biosynthetic potential of the class Ktedonobacteria.</title>
        <authorList>
            <person name="Zheng Y."/>
            <person name="Saitou A."/>
            <person name="Wang C.M."/>
            <person name="Toyoda A."/>
            <person name="Minakuchi Y."/>
            <person name="Sekiguchi Y."/>
            <person name="Ueda K."/>
            <person name="Takano H."/>
            <person name="Sakai Y."/>
            <person name="Yokota A."/>
            <person name="Yabe S."/>
        </authorList>
    </citation>
    <scope>NUCLEOTIDE SEQUENCE</scope>
    <source>
        <strain evidence="10">COM3</strain>
    </source>
</reference>
<feature type="compositionally biased region" description="Low complexity" evidence="7">
    <location>
        <begin position="331"/>
        <end position="346"/>
    </location>
</feature>
<dbReference type="Gene3D" id="1.10.510.10">
    <property type="entry name" value="Transferase(Phosphotransferase) domain 1"/>
    <property type="match status" value="1"/>
</dbReference>
<organism evidence="10">
    <name type="scientific">Thermosporothrix sp. COM3</name>
    <dbReference type="NCBI Taxonomy" id="2490863"/>
    <lineage>
        <taxon>Bacteria</taxon>
        <taxon>Bacillati</taxon>
        <taxon>Chloroflexota</taxon>
        <taxon>Ktedonobacteria</taxon>
        <taxon>Ktedonobacterales</taxon>
        <taxon>Thermosporotrichaceae</taxon>
        <taxon>Thermosporothrix</taxon>
    </lineage>
</organism>
<dbReference type="AlphaFoldDB" id="A0A455SU09"/>
<feature type="region of interest" description="Disordered" evidence="7">
    <location>
        <begin position="320"/>
        <end position="346"/>
    </location>
</feature>
<dbReference type="FunFam" id="1.10.510.10:FF:000021">
    <property type="entry name" value="Serine/threonine protein kinase"/>
    <property type="match status" value="1"/>
</dbReference>
<feature type="compositionally biased region" description="Low complexity" evidence="7">
    <location>
        <begin position="499"/>
        <end position="508"/>
    </location>
</feature>
<keyword evidence="8" id="KW-0472">Membrane</keyword>
<feature type="compositionally biased region" description="Polar residues" evidence="7">
    <location>
        <begin position="456"/>
        <end position="481"/>
    </location>
</feature>
<dbReference type="Pfam" id="PF00069">
    <property type="entry name" value="Pkinase"/>
    <property type="match status" value="1"/>
</dbReference>
<dbReference type="PROSITE" id="PS00108">
    <property type="entry name" value="PROTEIN_KINASE_ST"/>
    <property type="match status" value="1"/>
</dbReference>
<dbReference type="GO" id="GO:0005524">
    <property type="term" value="F:ATP binding"/>
    <property type="evidence" value="ECO:0007669"/>
    <property type="project" value="UniProtKB-KW"/>
</dbReference>
<dbReference type="EC" id="2.7.11.1" evidence="1"/>
<dbReference type="SUPFAM" id="SSF56112">
    <property type="entry name" value="Protein kinase-like (PK-like)"/>
    <property type="match status" value="1"/>
</dbReference>
<feature type="domain" description="Protein kinase" evidence="9">
    <location>
        <begin position="14"/>
        <end position="284"/>
    </location>
</feature>
<dbReference type="Pfam" id="PF06439">
    <property type="entry name" value="3keto-disac_hyd"/>
    <property type="match status" value="1"/>
</dbReference>
<evidence type="ECO:0000256" key="7">
    <source>
        <dbReference type="SAM" id="MobiDB-lite"/>
    </source>
</evidence>